<keyword evidence="14" id="KW-1185">Reference proteome</keyword>
<dbReference type="EC" id="2.1.1.67" evidence="13"/>
<dbReference type="InterPro" id="IPR001148">
    <property type="entry name" value="CA_dom"/>
</dbReference>
<comment type="subcellular location">
    <subcellularLocation>
        <location evidence="2">Cytoplasm</location>
    </subcellularLocation>
</comment>
<evidence type="ECO:0000256" key="1">
    <source>
        <dbReference type="ARBA" id="ARBA00000903"/>
    </source>
</evidence>
<organism evidence="13 14">
    <name type="scientific">Mytilus coruscus</name>
    <name type="common">Sea mussel</name>
    <dbReference type="NCBI Taxonomy" id="42192"/>
    <lineage>
        <taxon>Eukaryota</taxon>
        <taxon>Metazoa</taxon>
        <taxon>Spiralia</taxon>
        <taxon>Lophotrochozoa</taxon>
        <taxon>Mollusca</taxon>
        <taxon>Bivalvia</taxon>
        <taxon>Autobranchia</taxon>
        <taxon>Pteriomorphia</taxon>
        <taxon>Mytilida</taxon>
        <taxon>Mytiloidea</taxon>
        <taxon>Mytilidae</taxon>
        <taxon>Mytilinae</taxon>
        <taxon>Mytilus</taxon>
    </lineage>
</organism>
<evidence type="ECO:0000256" key="11">
    <source>
        <dbReference type="ARBA" id="ARBA00023180"/>
    </source>
</evidence>
<dbReference type="GO" id="GO:0005737">
    <property type="term" value="C:cytoplasm"/>
    <property type="evidence" value="ECO:0007669"/>
    <property type="project" value="UniProtKB-SubCell"/>
</dbReference>
<feature type="domain" description="Alpha-carbonic anhydrase" evidence="12">
    <location>
        <begin position="293"/>
        <end position="551"/>
    </location>
</feature>
<dbReference type="InterPro" id="IPR029063">
    <property type="entry name" value="SAM-dependent_MTases_sf"/>
</dbReference>
<evidence type="ECO:0000256" key="6">
    <source>
        <dbReference type="ARBA" id="ARBA00022603"/>
    </source>
</evidence>
<evidence type="ECO:0000256" key="7">
    <source>
        <dbReference type="ARBA" id="ARBA00022679"/>
    </source>
</evidence>
<keyword evidence="10" id="KW-0862">Zinc</keyword>
<dbReference type="PROSITE" id="PS51585">
    <property type="entry name" value="SAM_MT_TPMT"/>
    <property type="match status" value="1"/>
</dbReference>
<dbReference type="InterPro" id="IPR036398">
    <property type="entry name" value="CA_dom_sf"/>
</dbReference>
<dbReference type="CDD" id="cd00326">
    <property type="entry name" value="alpha_CA"/>
    <property type="match status" value="1"/>
</dbReference>
<dbReference type="GO" id="GO:0004089">
    <property type="term" value="F:carbonate dehydratase activity"/>
    <property type="evidence" value="ECO:0007669"/>
    <property type="project" value="InterPro"/>
</dbReference>
<keyword evidence="5" id="KW-0963">Cytoplasm</keyword>
<dbReference type="EMBL" id="CACVKT020005972">
    <property type="protein sequence ID" value="CAC5399079.1"/>
    <property type="molecule type" value="Genomic_DNA"/>
</dbReference>
<evidence type="ECO:0000256" key="2">
    <source>
        <dbReference type="ARBA" id="ARBA00004496"/>
    </source>
</evidence>
<keyword evidence="6 13" id="KW-0489">Methyltransferase</keyword>
<dbReference type="AlphaFoldDB" id="A0A6J8CUI1"/>
<dbReference type="SUPFAM" id="SSF53335">
    <property type="entry name" value="S-adenosyl-L-methionine-dependent methyltransferases"/>
    <property type="match status" value="1"/>
</dbReference>
<dbReference type="FunFam" id="3.10.200.10:FF:000003">
    <property type="entry name" value="Carbonic anhydrase 12"/>
    <property type="match status" value="1"/>
</dbReference>
<dbReference type="Gene3D" id="3.10.200.10">
    <property type="entry name" value="Alpha carbonic anhydrase"/>
    <property type="match status" value="1"/>
</dbReference>
<evidence type="ECO:0000313" key="14">
    <source>
        <dbReference type="Proteomes" id="UP000507470"/>
    </source>
</evidence>
<accession>A0A6J8CUI1</accession>
<evidence type="ECO:0000256" key="9">
    <source>
        <dbReference type="ARBA" id="ARBA00022723"/>
    </source>
</evidence>
<evidence type="ECO:0000313" key="13">
    <source>
        <dbReference type="EMBL" id="CAC5399079.1"/>
    </source>
</evidence>
<dbReference type="GO" id="GO:0008270">
    <property type="term" value="F:zinc ion binding"/>
    <property type="evidence" value="ECO:0007669"/>
    <property type="project" value="InterPro"/>
</dbReference>
<dbReference type="GO" id="GO:0008119">
    <property type="term" value="F:thiopurine S-methyltransferase activity"/>
    <property type="evidence" value="ECO:0007669"/>
    <property type="project" value="UniProtKB-EC"/>
</dbReference>
<dbReference type="PROSITE" id="PS51144">
    <property type="entry name" value="ALPHA_CA_2"/>
    <property type="match status" value="1"/>
</dbReference>
<dbReference type="PANTHER" id="PTHR10259:SF22">
    <property type="entry name" value="THIOPURINE S-METHYLTRANSFERASE"/>
    <property type="match status" value="1"/>
</dbReference>
<evidence type="ECO:0000256" key="3">
    <source>
        <dbReference type="ARBA" id="ARBA00008145"/>
    </source>
</evidence>
<dbReference type="PROSITE" id="PS00162">
    <property type="entry name" value="ALPHA_CA_1"/>
    <property type="match status" value="1"/>
</dbReference>
<gene>
    <name evidence="13" type="ORF">MCOR_33373</name>
</gene>
<dbReference type="Pfam" id="PF00194">
    <property type="entry name" value="Carb_anhydrase"/>
    <property type="match status" value="1"/>
</dbReference>
<dbReference type="SMART" id="SM01057">
    <property type="entry name" value="Carb_anhydrase"/>
    <property type="match status" value="1"/>
</dbReference>
<comment type="similarity">
    <text evidence="3">Belongs to the class I-like SAM-binding methyltransferase superfamily. TPMT family.</text>
</comment>
<dbReference type="FunFam" id="3.40.50.150:FF:000101">
    <property type="entry name" value="Thiopurine S-methyltransferase"/>
    <property type="match status" value="1"/>
</dbReference>
<keyword evidence="8" id="KW-0949">S-adenosyl-L-methionine</keyword>
<evidence type="ECO:0000256" key="8">
    <source>
        <dbReference type="ARBA" id="ARBA00022691"/>
    </source>
</evidence>
<comment type="catalytic activity">
    <reaction evidence="1">
        <text>S-adenosyl-L-methionine + a thiopurine = S-adenosyl-L-homocysteine + a thiopurine S-methylether.</text>
        <dbReference type="EC" id="2.1.1.67"/>
    </reaction>
</comment>
<keyword evidence="11" id="KW-0325">Glycoprotein</keyword>
<dbReference type="InterPro" id="IPR018338">
    <property type="entry name" value="Carbonic_anhydrase_a-class_CS"/>
</dbReference>
<evidence type="ECO:0000259" key="12">
    <source>
        <dbReference type="PROSITE" id="PS51144"/>
    </source>
</evidence>
<keyword evidence="9" id="KW-0479">Metal-binding</keyword>
<dbReference type="Proteomes" id="UP000507470">
    <property type="component" value="Unassembled WGS sequence"/>
</dbReference>
<proteinExistence type="inferred from homology"/>
<dbReference type="SUPFAM" id="SSF51069">
    <property type="entry name" value="Carbonic anhydrase"/>
    <property type="match status" value="1"/>
</dbReference>
<name>A0A6J8CUI1_MYTCO</name>
<dbReference type="PANTHER" id="PTHR10259">
    <property type="entry name" value="THIOPURINE S-METHYLTRANSFERASE"/>
    <property type="match status" value="1"/>
</dbReference>
<dbReference type="GO" id="GO:0032259">
    <property type="term" value="P:methylation"/>
    <property type="evidence" value="ECO:0007669"/>
    <property type="project" value="UniProtKB-KW"/>
</dbReference>
<evidence type="ECO:0000256" key="5">
    <source>
        <dbReference type="ARBA" id="ARBA00022490"/>
    </source>
</evidence>
<protein>
    <submittedName>
        <fullName evidence="13">TPMT</fullName>
        <ecNumber evidence="13">2.1.1.67</ecNumber>
    </submittedName>
</protein>
<dbReference type="OrthoDB" id="429145at2759"/>
<reference evidence="13 14" key="1">
    <citation type="submission" date="2020-06" db="EMBL/GenBank/DDBJ databases">
        <authorList>
            <person name="Li R."/>
            <person name="Bekaert M."/>
        </authorList>
    </citation>
    <scope>NUCLEOTIDE SEQUENCE [LARGE SCALE GENOMIC DNA]</scope>
    <source>
        <strain evidence="14">wild</strain>
    </source>
</reference>
<evidence type="ECO:0000256" key="10">
    <source>
        <dbReference type="ARBA" id="ARBA00022833"/>
    </source>
</evidence>
<comment type="similarity">
    <text evidence="4">Belongs to the alpha-carbonic anhydrase family.</text>
</comment>
<sequence>MTNTTGALSGRGLIYSSELLRSLTFKDAMEISRKLNQFGDYEDTTDMSVDDWGERWNKSQTQFHVSRAHPMLEKHYHALTDGKSSLRIFLPLCGKSIDLKWLADKGHDVVGCEGVDLGCREFFEEQNIPYTTESIKGIDGLLYKATDGRKIAIYRCDYFKLSSNVIGTFDCVWDRGSFLIVFAYINVTIPLLKKNTKYLLDCFLVDNHVFGGPPFNCTEQDVKKYFGKACSSRKIDTKNAFTKWQESWGIKSFVEEVGWGGRFDSFNSNVAHGKGGRWALLLMKVLLQLSAASDWSYEGLHGLGHWDKEYPDCGRHHQSPIDIPNNPTLDQSIFMNFNGFENTNEFSLTLRNNGHTAVVKVDSANHSVFLTGNHLPGIIFKTMQFHFHWGKDSTSGSEHLVKGQSFPLEMHIVNYNYLVYKSIQEAMKHIDGLAVIAILFETTEEDNEDLRPLIEGLEKVKSKDSECSINSLSLSKLLPKNTRCFYRYEGSLTTPGCFESVTWTILSQTQTISERQLDKFRALCDDNGNHLIKFNNRPIQGIHGRKIYTTCKDQEPNYLWNNNF</sequence>
<evidence type="ECO:0000256" key="4">
    <source>
        <dbReference type="ARBA" id="ARBA00010718"/>
    </source>
</evidence>
<keyword evidence="7 13" id="KW-0808">Transferase</keyword>
<dbReference type="Gene3D" id="3.40.50.150">
    <property type="entry name" value="Vaccinia Virus protein VP39"/>
    <property type="match status" value="1"/>
</dbReference>
<dbReference type="InterPro" id="IPR008854">
    <property type="entry name" value="TPMT"/>
</dbReference>
<dbReference type="Pfam" id="PF05724">
    <property type="entry name" value="TPMT"/>
    <property type="match status" value="1"/>
</dbReference>